<dbReference type="CDD" id="cd09021">
    <property type="entry name" value="Aldose_epim_Ec_YphB"/>
    <property type="match status" value="1"/>
</dbReference>
<dbReference type="GO" id="GO:0016853">
    <property type="term" value="F:isomerase activity"/>
    <property type="evidence" value="ECO:0007669"/>
    <property type="project" value="InterPro"/>
</dbReference>
<reference evidence="1" key="1">
    <citation type="submission" date="2018-05" db="EMBL/GenBank/DDBJ databases">
        <authorList>
            <person name="Lanie J.A."/>
            <person name="Ng W.-L."/>
            <person name="Kazmierczak K.M."/>
            <person name="Andrzejewski T.M."/>
            <person name="Davidsen T.M."/>
            <person name="Wayne K.J."/>
            <person name="Tettelin H."/>
            <person name="Glass J.I."/>
            <person name="Rusch D."/>
            <person name="Podicherti R."/>
            <person name="Tsui H.-C.T."/>
            <person name="Winkler M.E."/>
        </authorList>
    </citation>
    <scope>NUCLEOTIDE SEQUENCE</scope>
</reference>
<accession>A0A381QE55</accession>
<gene>
    <name evidence="1" type="ORF">METZ01_LOCUS30456</name>
</gene>
<dbReference type="InterPro" id="IPR011013">
    <property type="entry name" value="Gal_mutarotase_sf_dom"/>
</dbReference>
<organism evidence="1">
    <name type="scientific">marine metagenome</name>
    <dbReference type="NCBI Taxonomy" id="408172"/>
    <lineage>
        <taxon>unclassified sequences</taxon>
        <taxon>metagenomes</taxon>
        <taxon>ecological metagenomes</taxon>
    </lineage>
</organism>
<evidence type="ECO:0008006" key="2">
    <source>
        <dbReference type="Google" id="ProtNLM"/>
    </source>
</evidence>
<dbReference type="GO" id="GO:0005975">
    <property type="term" value="P:carbohydrate metabolic process"/>
    <property type="evidence" value="ECO:0007669"/>
    <property type="project" value="InterPro"/>
</dbReference>
<dbReference type="EMBL" id="UINC01001323">
    <property type="protein sequence ID" value="SUZ77602.1"/>
    <property type="molecule type" value="Genomic_DNA"/>
</dbReference>
<dbReference type="InterPro" id="IPR014718">
    <property type="entry name" value="GH-type_carb-bd"/>
</dbReference>
<name>A0A381QE55_9ZZZZ</name>
<dbReference type="AlphaFoldDB" id="A0A381QE55"/>
<dbReference type="GO" id="GO:0030246">
    <property type="term" value="F:carbohydrate binding"/>
    <property type="evidence" value="ECO:0007669"/>
    <property type="project" value="InterPro"/>
</dbReference>
<proteinExistence type="predicted"/>
<protein>
    <recommendedName>
        <fullName evidence="2">Aldose 1-epimerase</fullName>
    </recommendedName>
</protein>
<dbReference type="SUPFAM" id="SSF74650">
    <property type="entry name" value="Galactose mutarotase-like"/>
    <property type="match status" value="1"/>
</dbReference>
<dbReference type="InterPro" id="IPR008183">
    <property type="entry name" value="Aldose_1/G6P_1-epimerase"/>
</dbReference>
<dbReference type="Gene3D" id="2.70.98.10">
    <property type="match status" value="1"/>
</dbReference>
<evidence type="ECO:0000313" key="1">
    <source>
        <dbReference type="EMBL" id="SUZ77602.1"/>
    </source>
</evidence>
<sequence length="305" mass="34205">MLNENEVKEKILTLRSGNALLAIIPEVGASITRYCFKTEEQFLELMRPATQAGLATADPSGMGCFPLIPFSNRICNGRFSFQGKQIKMPPNFPPETHTIHGHGWKVPWTVCEVQENRATLAYQHFADEWPFPYLARLVFELNGSTLTVTLQITNSGKSAMPAGMGLHPYFVRTPNSTITAKTEKMWVNDSENIPLSLEKSEEIKRLNHGFSVKQKSLDNLFCGWNREVLISWPEWDAALKISAKSPLDYLVIFTPPEEDFFCVEPVSHVTDAFNLLENEPAGHGAKILLPDEVLEGEISFVPVLN</sequence>
<dbReference type="Pfam" id="PF01263">
    <property type="entry name" value="Aldose_epim"/>
    <property type="match status" value="1"/>
</dbReference>